<comment type="similarity">
    <text evidence="3">Belongs to the RimP family.</text>
</comment>
<comment type="function">
    <text evidence="3">Required for maturation of 30S ribosomal subunits.</text>
</comment>
<comment type="caution">
    <text evidence="6">The sequence shown here is derived from an EMBL/GenBank/DDBJ whole genome shotgun (WGS) entry which is preliminary data.</text>
</comment>
<gene>
    <name evidence="3" type="primary">rimP</name>
    <name evidence="6" type="ORF">QRT05_15385</name>
</gene>
<dbReference type="InterPro" id="IPR028989">
    <property type="entry name" value="RimP_N"/>
</dbReference>
<comment type="subcellular location">
    <subcellularLocation>
        <location evidence="3">Cytoplasm</location>
    </subcellularLocation>
</comment>
<dbReference type="InterPro" id="IPR035956">
    <property type="entry name" value="RimP_N_sf"/>
</dbReference>
<dbReference type="PANTHER" id="PTHR33867:SF1">
    <property type="entry name" value="RIBOSOME MATURATION FACTOR RIMP"/>
    <property type="match status" value="1"/>
</dbReference>
<evidence type="ECO:0000256" key="2">
    <source>
        <dbReference type="ARBA" id="ARBA00022517"/>
    </source>
</evidence>
<proteinExistence type="inferred from homology"/>
<dbReference type="Pfam" id="PF17384">
    <property type="entry name" value="DUF150_C"/>
    <property type="match status" value="1"/>
</dbReference>
<keyword evidence="7" id="KW-1185">Reference proteome</keyword>
<sequence>MAAAAGAERIREVLEPVVAAQGLVLDDVEIHRAGARSTVVVSLDVPEDDDADLDLDRVSDATRAVSDALDAADVVAGHYTLEVGSRGVARPLTQRRHFARAVGRSVRLALADGSVVAGRLTDVEDAVVVVVPVTPGLKGRRPTVGEPRTVALADVRDARVEVDLTGLGPVDDEAGVDAGQES</sequence>
<dbReference type="HAMAP" id="MF_01077">
    <property type="entry name" value="RimP"/>
    <property type="match status" value="1"/>
</dbReference>
<evidence type="ECO:0000259" key="4">
    <source>
        <dbReference type="Pfam" id="PF02576"/>
    </source>
</evidence>
<dbReference type="PANTHER" id="PTHR33867">
    <property type="entry name" value="RIBOSOME MATURATION FACTOR RIMP"/>
    <property type="match status" value="1"/>
</dbReference>
<dbReference type="RefSeq" id="WP_289448219.1">
    <property type="nucleotide sequence ID" value="NZ_JAUCGR010000004.1"/>
</dbReference>
<dbReference type="SUPFAM" id="SSF75420">
    <property type="entry name" value="YhbC-like, N-terminal domain"/>
    <property type="match status" value="1"/>
</dbReference>
<accession>A0ABT7SB26</accession>
<evidence type="ECO:0000259" key="5">
    <source>
        <dbReference type="Pfam" id="PF17384"/>
    </source>
</evidence>
<dbReference type="EMBL" id="JAUCGR010000004">
    <property type="protein sequence ID" value="MDM7832719.1"/>
    <property type="molecule type" value="Genomic_DNA"/>
</dbReference>
<dbReference type="InterPro" id="IPR028998">
    <property type="entry name" value="RimP_C"/>
</dbReference>
<dbReference type="Pfam" id="PF02576">
    <property type="entry name" value="RimP_N"/>
    <property type="match status" value="1"/>
</dbReference>
<evidence type="ECO:0000313" key="7">
    <source>
        <dbReference type="Proteomes" id="UP001321453"/>
    </source>
</evidence>
<evidence type="ECO:0000256" key="3">
    <source>
        <dbReference type="HAMAP-Rule" id="MF_01077"/>
    </source>
</evidence>
<protein>
    <recommendedName>
        <fullName evidence="3">Ribosome maturation factor RimP</fullName>
    </recommendedName>
</protein>
<organism evidence="6 7">
    <name type="scientific">Cellulomonas edaphi</name>
    <dbReference type="NCBI Taxonomy" id="3053468"/>
    <lineage>
        <taxon>Bacteria</taxon>
        <taxon>Bacillati</taxon>
        <taxon>Actinomycetota</taxon>
        <taxon>Actinomycetes</taxon>
        <taxon>Micrococcales</taxon>
        <taxon>Cellulomonadaceae</taxon>
        <taxon>Cellulomonas</taxon>
    </lineage>
</organism>
<keyword evidence="1 3" id="KW-0963">Cytoplasm</keyword>
<name>A0ABT7SB26_9CELL</name>
<reference evidence="6 7" key="1">
    <citation type="submission" date="2023-06" db="EMBL/GenBank/DDBJ databases">
        <title>Cellulomonas sp. MW9 Whole genome sequence.</title>
        <authorList>
            <person name="Park S."/>
        </authorList>
    </citation>
    <scope>NUCLEOTIDE SEQUENCE [LARGE SCALE GENOMIC DNA]</scope>
    <source>
        <strain evidence="6 7">MW9</strain>
    </source>
</reference>
<evidence type="ECO:0000256" key="1">
    <source>
        <dbReference type="ARBA" id="ARBA00022490"/>
    </source>
</evidence>
<evidence type="ECO:0000313" key="6">
    <source>
        <dbReference type="EMBL" id="MDM7832719.1"/>
    </source>
</evidence>
<dbReference type="Proteomes" id="UP001321453">
    <property type="component" value="Unassembled WGS sequence"/>
</dbReference>
<feature type="domain" description="Ribosome maturation factor RimP N-terminal" evidence="4">
    <location>
        <begin position="14"/>
        <end position="88"/>
    </location>
</feature>
<feature type="domain" description="Ribosome maturation factor RimP C-terminal" evidence="5">
    <location>
        <begin position="92"/>
        <end position="163"/>
    </location>
</feature>
<dbReference type="InterPro" id="IPR003728">
    <property type="entry name" value="Ribosome_maturation_RimP"/>
</dbReference>
<dbReference type="Gene3D" id="3.30.300.70">
    <property type="entry name" value="RimP-like superfamily, N-terminal"/>
    <property type="match status" value="1"/>
</dbReference>
<keyword evidence="2 3" id="KW-0690">Ribosome biogenesis</keyword>